<organism evidence="2 3">
    <name type="scientific">Petrimonas mucosa</name>
    <dbReference type="NCBI Taxonomy" id="1642646"/>
    <lineage>
        <taxon>Bacteria</taxon>
        <taxon>Pseudomonadati</taxon>
        <taxon>Bacteroidota</taxon>
        <taxon>Bacteroidia</taxon>
        <taxon>Bacteroidales</taxon>
        <taxon>Dysgonomonadaceae</taxon>
        <taxon>Petrimonas</taxon>
    </lineage>
</organism>
<dbReference type="EMBL" id="LT608328">
    <property type="protein sequence ID" value="SCM58000.1"/>
    <property type="molecule type" value="Genomic_DNA"/>
</dbReference>
<reference evidence="2 3" key="1">
    <citation type="submission" date="2016-08" db="EMBL/GenBank/DDBJ databases">
        <authorList>
            <person name="Seilhamer J.J."/>
        </authorList>
    </citation>
    <scope>NUCLEOTIDE SEQUENCE [LARGE SCALE GENOMIC DNA]</scope>
    <source>
        <strain evidence="2">ING2-E5A</strain>
    </source>
</reference>
<dbReference type="STRING" id="1642646.ING2E5A_1608"/>
<dbReference type="GO" id="GO:0006629">
    <property type="term" value="P:lipid metabolic process"/>
    <property type="evidence" value="ECO:0007669"/>
    <property type="project" value="InterPro"/>
</dbReference>
<gene>
    <name evidence="2" type="ORF">ING2E5A_1608</name>
</gene>
<dbReference type="AlphaFoldDB" id="A0A1G4G7A9"/>
<dbReference type="InterPro" id="IPR017946">
    <property type="entry name" value="PLC-like_Pdiesterase_TIM-brl"/>
</dbReference>
<dbReference type="PANTHER" id="PTHR46211">
    <property type="entry name" value="GLYCEROPHOSPHORYL DIESTER PHOSPHODIESTERASE"/>
    <property type="match status" value="1"/>
</dbReference>
<dbReference type="PANTHER" id="PTHR46211:SF1">
    <property type="entry name" value="GLYCEROPHOSPHODIESTER PHOSPHODIESTERASE, CYTOPLASMIC"/>
    <property type="match status" value="1"/>
</dbReference>
<dbReference type="Pfam" id="PF03009">
    <property type="entry name" value="GDPD"/>
    <property type="match status" value="1"/>
</dbReference>
<sequence length="315" mass="35658">MIKNRQINSFFLVIICLSNGRIINFCTFEFGSYRLLKPDMVGEHYERMKFNNKNSTIMKQKIGMITLLFLSVAFYATSQEIIAHRGYWKTDGSAQNSIASLVNADALKVYGSEVDIWLSSDGIPVVNHDADIMLDGKKVSVQETPAATLRQVKLANGEPMPTVEEYLAAFEKCGNTRLIVEFKTHKKKEAEDELAEKVIKMVHARGLQNRVEYISFGINLVNQVRKLDPAAPVYYLNGDLSPRVIKSMGAAGIDYHFSVVKNNPHWVKESHDLGLKVNVWTVNKAEDIKEMIDLKVDYITTDEPLLTRKLIEEAK</sequence>
<protein>
    <recommendedName>
        <fullName evidence="1">GP-PDE domain-containing protein</fullName>
    </recommendedName>
</protein>
<dbReference type="InterPro" id="IPR030395">
    <property type="entry name" value="GP_PDE_dom"/>
</dbReference>
<feature type="domain" description="GP-PDE" evidence="1">
    <location>
        <begin position="79"/>
        <end position="311"/>
    </location>
</feature>
<dbReference type="Gene3D" id="3.20.20.190">
    <property type="entry name" value="Phosphatidylinositol (PI) phosphodiesterase"/>
    <property type="match status" value="1"/>
</dbReference>
<evidence type="ECO:0000259" key="1">
    <source>
        <dbReference type="PROSITE" id="PS51704"/>
    </source>
</evidence>
<accession>A0A1G4G7A9</accession>
<dbReference type="SUPFAM" id="SSF51695">
    <property type="entry name" value="PLC-like phosphodiesterases"/>
    <property type="match status" value="1"/>
</dbReference>
<dbReference type="KEGG" id="pmuc:ING2E5A_1608"/>
<evidence type="ECO:0000313" key="2">
    <source>
        <dbReference type="EMBL" id="SCM58000.1"/>
    </source>
</evidence>
<evidence type="ECO:0000313" key="3">
    <source>
        <dbReference type="Proteomes" id="UP000178485"/>
    </source>
</evidence>
<name>A0A1G4G7A9_9BACT</name>
<dbReference type="GO" id="GO:0008081">
    <property type="term" value="F:phosphoric diester hydrolase activity"/>
    <property type="evidence" value="ECO:0007669"/>
    <property type="project" value="InterPro"/>
</dbReference>
<proteinExistence type="predicted"/>
<keyword evidence="3" id="KW-1185">Reference proteome</keyword>
<dbReference type="Proteomes" id="UP000178485">
    <property type="component" value="Chromosome i"/>
</dbReference>
<dbReference type="PROSITE" id="PS51704">
    <property type="entry name" value="GP_PDE"/>
    <property type="match status" value="1"/>
</dbReference>